<sequence length="97" mass="11047">MRIALKQLKKMTVETLSGTKLGKVEDLIIDLDEQTVVQYQVKHTGISGSDYLVNRDQIARFEEKKIIVYDTILRKKEKNTASPLKVIQEGGIAMRNN</sequence>
<protein>
    <recommendedName>
        <fullName evidence="1">PRC-barrel domain-containing protein</fullName>
    </recommendedName>
</protein>
<name>A0A1F6M6F4_9BACT</name>
<comment type="caution">
    <text evidence="2">The sequence shown here is derived from an EMBL/GenBank/DDBJ whole genome shotgun (WGS) entry which is preliminary data.</text>
</comment>
<dbReference type="EMBL" id="MFPX01000005">
    <property type="protein sequence ID" value="OGH67123.1"/>
    <property type="molecule type" value="Genomic_DNA"/>
</dbReference>
<dbReference type="STRING" id="1798676.A3B90_02185"/>
<evidence type="ECO:0000313" key="2">
    <source>
        <dbReference type="EMBL" id="OGH67123.1"/>
    </source>
</evidence>
<feature type="domain" description="PRC-barrel" evidence="1">
    <location>
        <begin position="3"/>
        <end position="68"/>
    </location>
</feature>
<proteinExistence type="predicted"/>
<dbReference type="Proteomes" id="UP000178742">
    <property type="component" value="Unassembled WGS sequence"/>
</dbReference>
<dbReference type="InterPro" id="IPR027275">
    <property type="entry name" value="PRC-brl_dom"/>
</dbReference>
<evidence type="ECO:0000259" key="1">
    <source>
        <dbReference type="Pfam" id="PF05239"/>
    </source>
</evidence>
<organism evidence="2 3">
    <name type="scientific">Candidatus Magasanikbacteria bacterium RIFCSPHIGHO2_02_FULL_41_13</name>
    <dbReference type="NCBI Taxonomy" id="1798676"/>
    <lineage>
        <taxon>Bacteria</taxon>
        <taxon>Candidatus Magasanikiibacteriota</taxon>
    </lineage>
</organism>
<dbReference type="Gene3D" id="2.30.30.240">
    <property type="entry name" value="PRC-barrel domain"/>
    <property type="match status" value="1"/>
</dbReference>
<evidence type="ECO:0000313" key="3">
    <source>
        <dbReference type="Proteomes" id="UP000178742"/>
    </source>
</evidence>
<dbReference type="AlphaFoldDB" id="A0A1F6M6F4"/>
<gene>
    <name evidence="2" type="ORF">A3B90_02185</name>
</gene>
<reference evidence="2 3" key="1">
    <citation type="journal article" date="2016" name="Nat. Commun.">
        <title>Thousands of microbial genomes shed light on interconnected biogeochemical processes in an aquifer system.</title>
        <authorList>
            <person name="Anantharaman K."/>
            <person name="Brown C.T."/>
            <person name="Hug L.A."/>
            <person name="Sharon I."/>
            <person name="Castelle C.J."/>
            <person name="Probst A.J."/>
            <person name="Thomas B.C."/>
            <person name="Singh A."/>
            <person name="Wilkins M.J."/>
            <person name="Karaoz U."/>
            <person name="Brodie E.L."/>
            <person name="Williams K.H."/>
            <person name="Hubbard S.S."/>
            <person name="Banfield J.F."/>
        </authorList>
    </citation>
    <scope>NUCLEOTIDE SEQUENCE [LARGE SCALE GENOMIC DNA]</scope>
</reference>
<dbReference type="InterPro" id="IPR011033">
    <property type="entry name" value="PRC_barrel-like_sf"/>
</dbReference>
<accession>A0A1F6M6F4</accession>
<dbReference type="Pfam" id="PF05239">
    <property type="entry name" value="PRC"/>
    <property type="match status" value="1"/>
</dbReference>
<dbReference type="SUPFAM" id="SSF50346">
    <property type="entry name" value="PRC-barrel domain"/>
    <property type="match status" value="1"/>
</dbReference>